<dbReference type="RefSeq" id="WP_143529387.1">
    <property type="nucleotide sequence ID" value="NZ_JACHXX010000014.1"/>
</dbReference>
<dbReference type="EMBL" id="JACHXX010000014">
    <property type="protein sequence ID" value="MBB3166064.1"/>
    <property type="molecule type" value="Genomic_DNA"/>
</dbReference>
<evidence type="ECO:0000313" key="2">
    <source>
        <dbReference type="Proteomes" id="UP000542811"/>
    </source>
</evidence>
<evidence type="ECO:0000313" key="1">
    <source>
        <dbReference type="EMBL" id="MBB3166064.1"/>
    </source>
</evidence>
<dbReference type="Proteomes" id="UP000542811">
    <property type="component" value="Unassembled WGS sequence"/>
</dbReference>
<reference evidence="1 2" key="1">
    <citation type="submission" date="2020-08" db="EMBL/GenBank/DDBJ databases">
        <title>Genomic Encyclopedia of Type Strains, Phase III (KMG-III): the genomes of soil and plant-associated and newly described type strains.</title>
        <authorList>
            <person name="Whitman W."/>
        </authorList>
    </citation>
    <scope>NUCLEOTIDE SEQUENCE [LARGE SCALE GENOMIC DNA]</scope>
    <source>
        <strain evidence="1 2">CECT 8280</strain>
    </source>
</reference>
<protein>
    <submittedName>
        <fullName evidence="1">Uncharacterized protein</fullName>
    </submittedName>
</protein>
<sequence>MFLASDEATHITRHNMLSMGVDGCVTHPITICYKSIETNHNACQLCGFKGHRQIRTDATSFDQRAFGRERWLMFLSERQKSEERLRLERPEIRWYQAVKGPQFTQASPFSGTR</sequence>
<accession>A0ABR6GIJ5</accession>
<name>A0ABR6GIJ5_9HYPH</name>
<proteinExistence type="predicted"/>
<comment type="caution">
    <text evidence="1">The sequence shown here is derived from an EMBL/GenBank/DDBJ whole genome shotgun (WGS) entry which is preliminary data.</text>
</comment>
<gene>
    <name evidence="1" type="ORF">FHS25_006580</name>
</gene>
<organism evidence="1 2">
    <name type="scientific">Rhizobium laguerreae</name>
    <dbReference type="NCBI Taxonomy" id="1076926"/>
    <lineage>
        <taxon>Bacteria</taxon>
        <taxon>Pseudomonadati</taxon>
        <taxon>Pseudomonadota</taxon>
        <taxon>Alphaproteobacteria</taxon>
        <taxon>Hyphomicrobiales</taxon>
        <taxon>Rhizobiaceae</taxon>
        <taxon>Rhizobium/Agrobacterium group</taxon>
        <taxon>Rhizobium</taxon>
    </lineage>
</organism>
<keyword evidence="2" id="KW-1185">Reference proteome</keyword>